<dbReference type="AlphaFoldDB" id="A0A0F9T4M4"/>
<proteinExistence type="predicted"/>
<accession>A0A0F9T4M4</accession>
<sequence>MNIVKLLWERVDVLEQLLVCYRITKRPTEKLCTRLEKTKKDIENNTLEINNLMKG</sequence>
<evidence type="ECO:0000313" key="1">
    <source>
        <dbReference type="EMBL" id="KKN69772.1"/>
    </source>
</evidence>
<protein>
    <submittedName>
        <fullName evidence="1">Uncharacterized protein</fullName>
    </submittedName>
</protein>
<reference evidence="1" key="1">
    <citation type="journal article" date="2015" name="Nature">
        <title>Complex archaea that bridge the gap between prokaryotes and eukaryotes.</title>
        <authorList>
            <person name="Spang A."/>
            <person name="Saw J.H."/>
            <person name="Jorgensen S.L."/>
            <person name="Zaremba-Niedzwiedzka K."/>
            <person name="Martijn J."/>
            <person name="Lind A.E."/>
            <person name="van Eijk R."/>
            <person name="Schleper C."/>
            <person name="Guy L."/>
            <person name="Ettema T.J."/>
        </authorList>
    </citation>
    <scope>NUCLEOTIDE SEQUENCE</scope>
</reference>
<dbReference type="EMBL" id="LAZR01000418">
    <property type="protein sequence ID" value="KKN69772.1"/>
    <property type="molecule type" value="Genomic_DNA"/>
</dbReference>
<comment type="caution">
    <text evidence="1">The sequence shown here is derived from an EMBL/GenBank/DDBJ whole genome shotgun (WGS) entry which is preliminary data.</text>
</comment>
<gene>
    <name evidence="1" type="ORF">LCGC14_0437180</name>
</gene>
<organism evidence="1">
    <name type="scientific">marine sediment metagenome</name>
    <dbReference type="NCBI Taxonomy" id="412755"/>
    <lineage>
        <taxon>unclassified sequences</taxon>
        <taxon>metagenomes</taxon>
        <taxon>ecological metagenomes</taxon>
    </lineage>
</organism>
<name>A0A0F9T4M4_9ZZZZ</name>